<reference evidence="5" key="1">
    <citation type="submission" date="2019-03" db="EMBL/GenBank/DDBJ databases">
        <title>Weissella sp. 26KH-42 Genome sequencing.</title>
        <authorList>
            <person name="Heo J."/>
            <person name="Kim S.-J."/>
            <person name="Kim J.-S."/>
            <person name="Hong S.-B."/>
            <person name="Kwon S.-W."/>
        </authorList>
    </citation>
    <scope>NUCLEOTIDE SEQUENCE [LARGE SCALE GENOMIC DNA]</scope>
    <source>
        <strain evidence="5">26KH-42</strain>
    </source>
</reference>
<dbReference type="SUPFAM" id="SSF53590">
    <property type="entry name" value="Nucleoside hydrolase"/>
    <property type="match status" value="1"/>
</dbReference>
<evidence type="ECO:0000313" key="5">
    <source>
        <dbReference type="Proteomes" id="UP000292886"/>
    </source>
</evidence>
<dbReference type="PANTHER" id="PTHR12304:SF15">
    <property type="entry name" value="NON-SPECIFIC RIBONUCLEOSIDE HYDROLASE RIHC"/>
    <property type="match status" value="1"/>
</dbReference>
<dbReference type="CDD" id="cd02651">
    <property type="entry name" value="nuc_hydro_IU_UC_XIUA"/>
    <property type="match status" value="1"/>
</dbReference>
<keyword evidence="1 4" id="KW-0378">Hydrolase</keyword>
<dbReference type="Pfam" id="PF01156">
    <property type="entry name" value="IU_nuc_hydro"/>
    <property type="match status" value="1"/>
</dbReference>
<dbReference type="OrthoDB" id="9797882at2"/>
<dbReference type="InterPro" id="IPR023186">
    <property type="entry name" value="IUNH"/>
</dbReference>
<dbReference type="GO" id="GO:0008477">
    <property type="term" value="F:purine nucleosidase activity"/>
    <property type="evidence" value="ECO:0007669"/>
    <property type="project" value="TreeGrafter"/>
</dbReference>
<organism evidence="4 5">
    <name type="scientific">Periweissella cryptocerci</name>
    <dbReference type="NCBI Taxonomy" id="2506420"/>
    <lineage>
        <taxon>Bacteria</taxon>
        <taxon>Bacillati</taxon>
        <taxon>Bacillota</taxon>
        <taxon>Bacilli</taxon>
        <taxon>Lactobacillales</taxon>
        <taxon>Lactobacillaceae</taxon>
        <taxon>Periweissella</taxon>
    </lineage>
</organism>
<protein>
    <submittedName>
        <fullName evidence="4">Ribonucleoside hydrolase RihC</fullName>
    </submittedName>
</protein>
<evidence type="ECO:0000256" key="1">
    <source>
        <dbReference type="ARBA" id="ARBA00022801"/>
    </source>
</evidence>
<evidence type="ECO:0000256" key="2">
    <source>
        <dbReference type="ARBA" id="ARBA00023295"/>
    </source>
</evidence>
<dbReference type="PANTHER" id="PTHR12304">
    <property type="entry name" value="INOSINE-URIDINE PREFERRING NUCLEOSIDE HYDROLASE"/>
    <property type="match status" value="1"/>
</dbReference>
<feature type="domain" description="Inosine/uridine-preferring nucleoside hydrolase" evidence="3">
    <location>
        <begin position="5"/>
        <end position="294"/>
    </location>
</feature>
<dbReference type="EMBL" id="CP037940">
    <property type="protein sequence ID" value="QBO36873.1"/>
    <property type="molecule type" value="Genomic_DNA"/>
</dbReference>
<dbReference type="InterPro" id="IPR001910">
    <property type="entry name" value="Inosine/uridine_hydrolase_dom"/>
</dbReference>
<keyword evidence="5" id="KW-1185">Reference proteome</keyword>
<gene>
    <name evidence="4" type="ORF">EQG49_10680</name>
</gene>
<dbReference type="GO" id="GO:0045437">
    <property type="term" value="F:uridine nucleosidase activity"/>
    <property type="evidence" value="ECO:0007669"/>
    <property type="project" value="UniProtKB-ARBA"/>
</dbReference>
<dbReference type="Gene3D" id="3.90.245.10">
    <property type="entry name" value="Ribonucleoside hydrolase-like"/>
    <property type="match status" value="1"/>
</dbReference>
<dbReference type="KEGG" id="wei:EQG49_10680"/>
<dbReference type="InterPro" id="IPR036452">
    <property type="entry name" value="Ribo_hydro-like"/>
</dbReference>
<dbReference type="PROSITE" id="PS01247">
    <property type="entry name" value="IUNH"/>
    <property type="match status" value="1"/>
</dbReference>
<name>A0A4P6YVU0_9LACO</name>
<proteinExistence type="predicted"/>
<sequence length="306" mass="32866">MAKQIILDTDPGIDDAVAISMALKSEQLDVKLLVATAGNVGVATTFENLGKLQAFLGTKAPMVKGATRPLLVDPIEAKSVHGVTGMAGYAFPEPDFSSEVSGTAVDAIHDVVAHATDKVTLVGIGPLTNYAMYLRQYPQDVANIAEIVLMGGAIGRGNFGVLSEFNFAADPHSADIVFKSGVPIRVAPLEVGMQAKVMPETSEKIKHMGKVGDMFYQLFSKYRGGSFQTGLKIYDALAMGMLMNPEMFSFESTHVAIETHGQYTMGASLMDFKGYLKQPDNAEIAIQVDVEAFETWFLGTINSLDK</sequence>
<dbReference type="GO" id="GO:0006152">
    <property type="term" value="P:purine nucleoside catabolic process"/>
    <property type="evidence" value="ECO:0007669"/>
    <property type="project" value="TreeGrafter"/>
</dbReference>
<evidence type="ECO:0000259" key="3">
    <source>
        <dbReference type="Pfam" id="PF01156"/>
    </source>
</evidence>
<dbReference type="GO" id="GO:0005829">
    <property type="term" value="C:cytosol"/>
    <property type="evidence" value="ECO:0007669"/>
    <property type="project" value="TreeGrafter"/>
</dbReference>
<accession>A0A4P6YVU0</accession>
<keyword evidence="2" id="KW-0326">Glycosidase</keyword>
<evidence type="ECO:0000313" key="4">
    <source>
        <dbReference type="EMBL" id="QBO36873.1"/>
    </source>
</evidence>
<dbReference type="AlphaFoldDB" id="A0A4P6YVU0"/>
<dbReference type="RefSeq" id="WP_133363950.1">
    <property type="nucleotide sequence ID" value="NZ_CP037940.1"/>
</dbReference>
<dbReference type="Proteomes" id="UP000292886">
    <property type="component" value="Chromosome"/>
</dbReference>
<dbReference type="InterPro" id="IPR015910">
    <property type="entry name" value="I/U_nuclsd_hydro_CS"/>
</dbReference>